<feature type="compositionally biased region" description="Polar residues" evidence="1">
    <location>
        <begin position="11"/>
        <end position="23"/>
    </location>
</feature>
<dbReference type="EMBL" id="JAAIUW010000006">
    <property type="protein sequence ID" value="KAF7828609.1"/>
    <property type="molecule type" value="Genomic_DNA"/>
</dbReference>
<evidence type="ECO:0000256" key="1">
    <source>
        <dbReference type="SAM" id="MobiDB-lite"/>
    </source>
</evidence>
<sequence>MGRLVTRQRLNDASISSSRSCGH</sequence>
<name>A0A834TVK2_9FABA</name>
<proteinExistence type="predicted"/>
<evidence type="ECO:0000313" key="3">
    <source>
        <dbReference type="Proteomes" id="UP000634136"/>
    </source>
</evidence>
<dbReference type="Proteomes" id="UP000634136">
    <property type="component" value="Unassembled WGS sequence"/>
</dbReference>
<protein>
    <submittedName>
        <fullName evidence="2">Uncharacterized protein</fullName>
    </submittedName>
</protein>
<dbReference type="AlphaFoldDB" id="A0A834TVK2"/>
<evidence type="ECO:0000313" key="2">
    <source>
        <dbReference type="EMBL" id="KAF7828609.1"/>
    </source>
</evidence>
<reference evidence="2" key="1">
    <citation type="submission" date="2020-09" db="EMBL/GenBank/DDBJ databases">
        <title>Genome-Enabled Discovery of Anthraquinone Biosynthesis in Senna tora.</title>
        <authorList>
            <person name="Kang S.-H."/>
            <person name="Pandey R.P."/>
            <person name="Lee C.-M."/>
            <person name="Sim J.-S."/>
            <person name="Jeong J.-T."/>
            <person name="Choi B.-S."/>
            <person name="Jung M."/>
            <person name="Ginzburg D."/>
            <person name="Zhao K."/>
            <person name="Won S.Y."/>
            <person name="Oh T.-J."/>
            <person name="Yu Y."/>
            <person name="Kim N.-H."/>
            <person name="Lee O.R."/>
            <person name="Lee T.-H."/>
            <person name="Bashyal P."/>
            <person name="Kim T.-S."/>
            <person name="Lee W.-H."/>
            <person name="Kawkins C."/>
            <person name="Kim C.-K."/>
            <person name="Kim J.S."/>
            <person name="Ahn B.O."/>
            <person name="Rhee S.Y."/>
            <person name="Sohng J.K."/>
        </authorList>
    </citation>
    <scope>NUCLEOTIDE SEQUENCE</scope>
    <source>
        <tissue evidence="2">Leaf</tissue>
    </source>
</reference>
<organism evidence="2 3">
    <name type="scientific">Senna tora</name>
    <dbReference type="NCBI Taxonomy" id="362788"/>
    <lineage>
        <taxon>Eukaryota</taxon>
        <taxon>Viridiplantae</taxon>
        <taxon>Streptophyta</taxon>
        <taxon>Embryophyta</taxon>
        <taxon>Tracheophyta</taxon>
        <taxon>Spermatophyta</taxon>
        <taxon>Magnoliopsida</taxon>
        <taxon>eudicotyledons</taxon>
        <taxon>Gunneridae</taxon>
        <taxon>Pentapetalae</taxon>
        <taxon>rosids</taxon>
        <taxon>fabids</taxon>
        <taxon>Fabales</taxon>
        <taxon>Fabaceae</taxon>
        <taxon>Caesalpinioideae</taxon>
        <taxon>Cassia clade</taxon>
        <taxon>Senna</taxon>
    </lineage>
</organism>
<feature type="region of interest" description="Disordered" evidence="1">
    <location>
        <begin position="1"/>
        <end position="23"/>
    </location>
</feature>
<comment type="caution">
    <text evidence="2">The sequence shown here is derived from an EMBL/GenBank/DDBJ whole genome shotgun (WGS) entry which is preliminary data.</text>
</comment>
<gene>
    <name evidence="2" type="ORF">G2W53_019773</name>
</gene>
<accession>A0A834TVK2</accession>
<keyword evidence="3" id="KW-1185">Reference proteome</keyword>